<dbReference type="InterPro" id="IPR011008">
    <property type="entry name" value="Dimeric_a/b-barrel"/>
</dbReference>
<dbReference type="InterPro" id="IPR051807">
    <property type="entry name" value="Sec-metab_biosynth-assoc"/>
</dbReference>
<dbReference type="PANTHER" id="PTHR33606">
    <property type="entry name" value="PROTEIN YCII"/>
    <property type="match status" value="1"/>
</dbReference>
<feature type="compositionally biased region" description="Basic and acidic residues" evidence="1">
    <location>
        <begin position="331"/>
        <end position="341"/>
    </location>
</feature>
<sequence length="387" mass="42429">MSLLHSLTRAVPSRLPHITYVSQRSLASRAPTKQWMCYIPDRPGVRDLKARLRTAHLSHLLPFLDRTVIASGSLANGGSENGEDSDSTGSVYVFTAEDEETVRGYIDDDLYTRHGVWDVERAQITPFDSSLPTKAREKLFGEIKDALKKREALDRILPTRRLDTRVFNSSPGVDAYQPRAPTRAAAYEAPAASEDQGYVYAPLKEVMGRHSAKKRAKEALRTKQIENAASEDPSAETPPAEAPPAEAPPAETPPAKTPPAEAPLVANDAESVSAFLLARALELLPPDQDIPSPKIPRQKFTIKKPPIRKVAGFSDKRAMDMRSSFAPDDTLETRPETKGRESSPSISIRRVTLPARSKSAAGKGPLIRKLNDNRASEDILESSEAPQ</sequence>
<dbReference type="SUPFAM" id="SSF54909">
    <property type="entry name" value="Dimeric alpha+beta barrel"/>
    <property type="match status" value="1"/>
</dbReference>
<feature type="compositionally biased region" description="Pro residues" evidence="1">
    <location>
        <begin position="240"/>
        <end position="261"/>
    </location>
</feature>
<evidence type="ECO:0000313" key="3">
    <source>
        <dbReference type="EMBL" id="PYH91406.1"/>
    </source>
</evidence>
<name>A0A319D1M0_9EURO</name>
<dbReference type="InterPro" id="IPR005545">
    <property type="entry name" value="YCII"/>
</dbReference>
<evidence type="ECO:0000313" key="4">
    <source>
        <dbReference type="Proteomes" id="UP000247810"/>
    </source>
</evidence>
<accession>A0A319D1M0</accession>
<feature type="region of interest" description="Disordered" evidence="1">
    <location>
        <begin position="313"/>
        <end position="387"/>
    </location>
</feature>
<dbReference type="Proteomes" id="UP000247810">
    <property type="component" value="Unassembled WGS sequence"/>
</dbReference>
<gene>
    <name evidence="3" type="ORF">BO71DRAFT_432904</name>
</gene>
<organism evidence="3 4">
    <name type="scientific">Aspergillus ellipticus CBS 707.79</name>
    <dbReference type="NCBI Taxonomy" id="1448320"/>
    <lineage>
        <taxon>Eukaryota</taxon>
        <taxon>Fungi</taxon>
        <taxon>Dikarya</taxon>
        <taxon>Ascomycota</taxon>
        <taxon>Pezizomycotina</taxon>
        <taxon>Eurotiomycetes</taxon>
        <taxon>Eurotiomycetidae</taxon>
        <taxon>Eurotiales</taxon>
        <taxon>Aspergillaceae</taxon>
        <taxon>Aspergillus</taxon>
        <taxon>Aspergillus subgen. Circumdati</taxon>
    </lineage>
</organism>
<evidence type="ECO:0000259" key="2">
    <source>
        <dbReference type="Pfam" id="PF03795"/>
    </source>
</evidence>
<dbReference type="Gene3D" id="3.30.70.1060">
    <property type="entry name" value="Dimeric alpha+beta barrel"/>
    <property type="match status" value="1"/>
</dbReference>
<reference evidence="3 4" key="1">
    <citation type="submission" date="2018-02" db="EMBL/GenBank/DDBJ databases">
        <title>The genomes of Aspergillus section Nigri reveals drivers in fungal speciation.</title>
        <authorList>
            <consortium name="DOE Joint Genome Institute"/>
            <person name="Vesth T.C."/>
            <person name="Nybo J."/>
            <person name="Theobald S."/>
            <person name="Brandl J."/>
            <person name="Frisvad J.C."/>
            <person name="Nielsen K.F."/>
            <person name="Lyhne E.K."/>
            <person name="Kogle M.E."/>
            <person name="Kuo A."/>
            <person name="Riley R."/>
            <person name="Clum A."/>
            <person name="Nolan M."/>
            <person name="Lipzen A."/>
            <person name="Salamov A."/>
            <person name="Henrissat B."/>
            <person name="Wiebenga A."/>
            <person name="De vries R.P."/>
            <person name="Grigoriev I.V."/>
            <person name="Mortensen U.H."/>
            <person name="Andersen M.R."/>
            <person name="Baker S.E."/>
        </authorList>
    </citation>
    <scope>NUCLEOTIDE SEQUENCE [LARGE SCALE GENOMIC DNA]</scope>
    <source>
        <strain evidence="3 4">CBS 707.79</strain>
    </source>
</reference>
<dbReference type="PANTHER" id="PTHR33606:SF3">
    <property type="entry name" value="PROTEIN YCII"/>
    <property type="match status" value="1"/>
</dbReference>
<keyword evidence="4" id="KW-1185">Reference proteome</keyword>
<dbReference type="EMBL" id="KZ825946">
    <property type="protein sequence ID" value="PYH91406.1"/>
    <property type="molecule type" value="Genomic_DNA"/>
</dbReference>
<protein>
    <recommendedName>
        <fullName evidence="2">YCII-related domain-containing protein</fullName>
    </recommendedName>
</protein>
<feature type="compositionally biased region" description="Low complexity" evidence="1">
    <location>
        <begin position="228"/>
        <end position="239"/>
    </location>
</feature>
<dbReference type="AlphaFoldDB" id="A0A319D1M0"/>
<dbReference type="VEuPathDB" id="FungiDB:BO71DRAFT_432904"/>
<feature type="domain" description="YCII-related" evidence="2">
    <location>
        <begin position="35"/>
        <end position="119"/>
    </location>
</feature>
<proteinExistence type="predicted"/>
<evidence type="ECO:0000256" key="1">
    <source>
        <dbReference type="SAM" id="MobiDB-lite"/>
    </source>
</evidence>
<feature type="region of interest" description="Disordered" evidence="1">
    <location>
        <begin position="226"/>
        <end position="262"/>
    </location>
</feature>
<dbReference type="OrthoDB" id="5519740at2759"/>
<dbReference type="Pfam" id="PF03795">
    <property type="entry name" value="YCII"/>
    <property type="match status" value="1"/>
</dbReference>